<evidence type="ECO:0000313" key="1">
    <source>
        <dbReference type="EMBL" id="KIM27801.1"/>
    </source>
</evidence>
<dbReference type="EMBL" id="KN824296">
    <property type="protein sequence ID" value="KIM27801.1"/>
    <property type="molecule type" value="Genomic_DNA"/>
</dbReference>
<proteinExistence type="predicted"/>
<dbReference type="AlphaFoldDB" id="A0A0C3B8K1"/>
<dbReference type="Proteomes" id="UP000054097">
    <property type="component" value="Unassembled WGS sequence"/>
</dbReference>
<evidence type="ECO:0000313" key="2">
    <source>
        <dbReference type="Proteomes" id="UP000054097"/>
    </source>
</evidence>
<organism evidence="1 2">
    <name type="scientific">Serendipita vermifera MAFF 305830</name>
    <dbReference type="NCBI Taxonomy" id="933852"/>
    <lineage>
        <taxon>Eukaryota</taxon>
        <taxon>Fungi</taxon>
        <taxon>Dikarya</taxon>
        <taxon>Basidiomycota</taxon>
        <taxon>Agaricomycotina</taxon>
        <taxon>Agaricomycetes</taxon>
        <taxon>Sebacinales</taxon>
        <taxon>Serendipitaceae</taxon>
        <taxon>Serendipita</taxon>
    </lineage>
</organism>
<accession>A0A0C3B8K1</accession>
<sequence length="139" mass="15554">MPVPVVVQGLLAKRTELNEDNFVQARDILLSAHLLEGWKTRVALGLFEQTELAHSQHDSRSLDDLDDFLSTPWDFVDGRIVINEEAASTVSPFNDSINKEPGNSDRPRGLSYLDDRDILELIHPVGCSLIFKALKLDSN</sequence>
<keyword evidence="2" id="KW-1185">Reference proteome</keyword>
<gene>
    <name evidence="1" type="ORF">M408DRAFT_329752</name>
</gene>
<reference evidence="2" key="2">
    <citation type="submission" date="2015-01" db="EMBL/GenBank/DDBJ databases">
        <title>Evolutionary Origins and Diversification of the Mycorrhizal Mutualists.</title>
        <authorList>
            <consortium name="DOE Joint Genome Institute"/>
            <consortium name="Mycorrhizal Genomics Consortium"/>
            <person name="Kohler A."/>
            <person name="Kuo A."/>
            <person name="Nagy L.G."/>
            <person name="Floudas D."/>
            <person name="Copeland A."/>
            <person name="Barry K.W."/>
            <person name="Cichocki N."/>
            <person name="Veneault-Fourrey C."/>
            <person name="LaButti K."/>
            <person name="Lindquist E.A."/>
            <person name="Lipzen A."/>
            <person name="Lundell T."/>
            <person name="Morin E."/>
            <person name="Murat C."/>
            <person name="Riley R."/>
            <person name="Ohm R."/>
            <person name="Sun H."/>
            <person name="Tunlid A."/>
            <person name="Henrissat B."/>
            <person name="Grigoriev I.V."/>
            <person name="Hibbett D.S."/>
            <person name="Martin F."/>
        </authorList>
    </citation>
    <scope>NUCLEOTIDE SEQUENCE [LARGE SCALE GENOMIC DNA]</scope>
    <source>
        <strain evidence="2">MAFF 305830</strain>
    </source>
</reference>
<name>A0A0C3B8K1_SERVB</name>
<protein>
    <submittedName>
        <fullName evidence="1">Uncharacterized protein</fullName>
    </submittedName>
</protein>
<dbReference type="HOGENOM" id="CLU_1846329_0_0_1"/>
<reference evidence="1 2" key="1">
    <citation type="submission" date="2014-04" db="EMBL/GenBank/DDBJ databases">
        <authorList>
            <consortium name="DOE Joint Genome Institute"/>
            <person name="Kuo A."/>
            <person name="Zuccaro A."/>
            <person name="Kohler A."/>
            <person name="Nagy L.G."/>
            <person name="Floudas D."/>
            <person name="Copeland A."/>
            <person name="Barry K.W."/>
            <person name="Cichocki N."/>
            <person name="Veneault-Fourrey C."/>
            <person name="LaButti K."/>
            <person name="Lindquist E.A."/>
            <person name="Lipzen A."/>
            <person name="Lundell T."/>
            <person name="Morin E."/>
            <person name="Murat C."/>
            <person name="Sun H."/>
            <person name="Tunlid A."/>
            <person name="Henrissat B."/>
            <person name="Grigoriev I.V."/>
            <person name="Hibbett D.S."/>
            <person name="Martin F."/>
            <person name="Nordberg H.P."/>
            <person name="Cantor M.N."/>
            <person name="Hua S.X."/>
        </authorList>
    </citation>
    <scope>NUCLEOTIDE SEQUENCE [LARGE SCALE GENOMIC DNA]</scope>
    <source>
        <strain evidence="1 2">MAFF 305830</strain>
    </source>
</reference>